<dbReference type="Pfam" id="PF14191">
    <property type="entry name" value="YodL"/>
    <property type="match status" value="1"/>
</dbReference>
<gene>
    <name evidence="2" type="ORF">LKD37_06045</name>
</gene>
<reference evidence="2" key="1">
    <citation type="submission" date="2021-10" db="EMBL/GenBank/DDBJ databases">
        <title>Anaerobic single-cell dispensing facilitates the cultivation of human gut bacteria.</title>
        <authorList>
            <person name="Afrizal A."/>
        </authorList>
    </citation>
    <scope>NUCLEOTIDE SEQUENCE</scope>
    <source>
        <strain evidence="2">CLA-AA-H272</strain>
    </source>
</reference>
<protein>
    <recommendedName>
        <fullName evidence="1">YodL-like domain-containing protein</fullName>
    </recommendedName>
</protein>
<feature type="domain" description="YodL-like" evidence="1">
    <location>
        <begin position="75"/>
        <end position="170"/>
    </location>
</feature>
<organism evidence="2 3">
    <name type="scientific">Brotocaccenecus cirricatena</name>
    <dbReference type="NCBI Taxonomy" id="3064195"/>
    <lineage>
        <taxon>Bacteria</taxon>
        <taxon>Bacillati</taxon>
        <taxon>Bacillota</taxon>
        <taxon>Clostridia</taxon>
        <taxon>Eubacteriales</taxon>
        <taxon>Oscillospiraceae</taxon>
        <taxon>Brotocaccenecus</taxon>
    </lineage>
</organism>
<dbReference type="InterPro" id="IPR025923">
    <property type="entry name" value="YodL-like_dom"/>
</dbReference>
<name>A0AAE3DE35_9FIRM</name>
<sequence length="182" mass="21213">MRFTVDNRNRLIFYGNPVGYVKEETAVVDKMFRTDELNRYLSRMNLTPRWEDGIFDRLVSGEVTGEELAQSRKGCRIWQLKKDVDVAMRFIGYEDQVRKFGEPDAGNYTLVFDGDLGTSDLERIYTICRDAPPPGYQGYRMALSDVVELYDDSGSEFYYCDRVGFQRIRFEQKQAPCINMTL</sequence>
<keyword evidence="3" id="KW-1185">Reference proteome</keyword>
<dbReference type="RefSeq" id="WP_302928383.1">
    <property type="nucleotide sequence ID" value="NZ_JAJEPW010000012.1"/>
</dbReference>
<evidence type="ECO:0000313" key="2">
    <source>
        <dbReference type="EMBL" id="MCC2129080.1"/>
    </source>
</evidence>
<dbReference type="EMBL" id="JAJEPW010000012">
    <property type="protein sequence ID" value="MCC2129080.1"/>
    <property type="molecule type" value="Genomic_DNA"/>
</dbReference>
<evidence type="ECO:0000259" key="1">
    <source>
        <dbReference type="Pfam" id="PF14191"/>
    </source>
</evidence>
<dbReference type="AlphaFoldDB" id="A0AAE3DE35"/>
<proteinExistence type="predicted"/>
<accession>A0AAE3DE35</accession>
<evidence type="ECO:0000313" key="3">
    <source>
        <dbReference type="Proteomes" id="UP001199319"/>
    </source>
</evidence>
<comment type="caution">
    <text evidence="2">The sequence shown here is derived from an EMBL/GenBank/DDBJ whole genome shotgun (WGS) entry which is preliminary data.</text>
</comment>
<dbReference type="Proteomes" id="UP001199319">
    <property type="component" value="Unassembled WGS sequence"/>
</dbReference>